<evidence type="ECO:0000313" key="3">
    <source>
        <dbReference type="EMBL" id="KAF2671221.1"/>
    </source>
</evidence>
<accession>A0A6A6UI44</accession>
<sequence length="471" mass="53395">MTEKLKLHKSRRHGIFPSYPFYCPEPGCRSNKTGWAIGFRCKRKMIKHAGDFHCAPGNFQCPVCLERFGRSKALRSHIRRAHEGKAPSGAIITKAYEDGMAKDYIARGVSDPKLAWSSNVFPLQNFDDLELQSNNSHHISESKEPYQFPATIDWSLDTNAVGLPGPMSLTESSVGIQASFDFNFEPLIALEEDSFSFAKLDYPRNNPFGFDVNPAFTWAATTNTRNEIASATTKETVTATVHSCQTDLDHEKGDSGQTAQAVDEACVDLGPIMYKRSREPSPVISNNNKRKKASHFQCTFCLKMIGSKSWKRHEETVHLPRYQWICQPNGPQVTTDNSDVTDCAFCNFRTSTGDTHSPHCHRAAECTFKPVIDRSFQRKDHLRQHCKKFHQGAVPDNDILESWKTEADYSHHNWYCGFCGENLDGWDARARHIGQHFRAGLTMEDWDLKKYLATEDEISFQQFLDGLSCTF</sequence>
<dbReference type="EMBL" id="MU004233">
    <property type="protein sequence ID" value="KAF2671221.1"/>
    <property type="molecule type" value="Genomic_DNA"/>
</dbReference>
<evidence type="ECO:0000259" key="2">
    <source>
        <dbReference type="PROSITE" id="PS50157"/>
    </source>
</evidence>
<dbReference type="SMART" id="SM00355">
    <property type="entry name" value="ZnF_C2H2"/>
    <property type="match status" value="4"/>
</dbReference>
<feature type="domain" description="C2H2-type" evidence="2">
    <location>
        <begin position="59"/>
        <end position="87"/>
    </location>
</feature>
<gene>
    <name evidence="3" type="ORF">BT63DRAFT_412277</name>
</gene>
<dbReference type="PROSITE" id="PS50157">
    <property type="entry name" value="ZINC_FINGER_C2H2_2"/>
    <property type="match status" value="1"/>
</dbReference>
<reference evidence="3" key="1">
    <citation type="journal article" date="2020" name="Stud. Mycol.">
        <title>101 Dothideomycetes genomes: a test case for predicting lifestyles and emergence of pathogens.</title>
        <authorList>
            <person name="Haridas S."/>
            <person name="Albert R."/>
            <person name="Binder M."/>
            <person name="Bloem J."/>
            <person name="Labutti K."/>
            <person name="Salamov A."/>
            <person name="Andreopoulos B."/>
            <person name="Baker S."/>
            <person name="Barry K."/>
            <person name="Bills G."/>
            <person name="Bluhm B."/>
            <person name="Cannon C."/>
            <person name="Castanera R."/>
            <person name="Culley D."/>
            <person name="Daum C."/>
            <person name="Ezra D."/>
            <person name="Gonzalez J."/>
            <person name="Henrissat B."/>
            <person name="Kuo A."/>
            <person name="Liang C."/>
            <person name="Lipzen A."/>
            <person name="Lutzoni F."/>
            <person name="Magnuson J."/>
            <person name="Mondo S."/>
            <person name="Nolan M."/>
            <person name="Ohm R."/>
            <person name="Pangilinan J."/>
            <person name="Park H.-J."/>
            <person name="Ramirez L."/>
            <person name="Alfaro M."/>
            <person name="Sun H."/>
            <person name="Tritt A."/>
            <person name="Yoshinaga Y."/>
            <person name="Zwiers L.-H."/>
            <person name="Turgeon B."/>
            <person name="Goodwin S."/>
            <person name="Spatafora J."/>
            <person name="Crous P."/>
            <person name="Grigoriev I."/>
        </authorList>
    </citation>
    <scope>NUCLEOTIDE SEQUENCE</scope>
    <source>
        <strain evidence="3">CBS 115976</strain>
    </source>
</reference>
<keyword evidence="1" id="KW-0862">Zinc</keyword>
<dbReference type="AlphaFoldDB" id="A0A6A6UI44"/>
<dbReference type="Gene3D" id="3.30.160.60">
    <property type="entry name" value="Classic Zinc Finger"/>
    <property type="match status" value="1"/>
</dbReference>
<protein>
    <recommendedName>
        <fullName evidence="2">C2H2-type domain-containing protein</fullName>
    </recommendedName>
</protein>
<evidence type="ECO:0000256" key="1">
    <source>
        <dbReference type="PROSITE-ProRule" id="PRU00042"/>
    </source>
</evidence>
<organism evidence="3 4">
    <name type="scientific">Microthyrium microscopicum</name>
    <dbReference type="NCBI Taxonomy" id="703497"/>
    <lineage>
        <taxon>Eukaryota</taxon>
        <taxon>Fungi</taxon>
        <taxon>Dikarya</taxon>
        <taxon>Ascomycota</taxon>
        <taxon>Pezizomycotina</taxon>
        <taxon>Dothideomycetes</taxon>
        <taxon>Dothideomycetes incertae sedis</taxon>
        <taxon>Microthyriales</taxon>
        <taxon>Microthyriaceae</taxon>
        <taxon>Microthyrium</taxon>
    </lineage>
</organism>
<dbReference type="Proteomes" id="UP000799302">
    <property type="component" value="Unassembled WGS sequence"/>
</dbReference>
<name>A0A6A6UI44_9PEZI</name>
<dbReference type="InterPro" id="IPR013087">
    <property type="entry name" value="Znf_C2H2_type"/>
</dbReference>
<dbReference type="OrthoDB" id="10056939at2759"/>
<dbReference type="GO" id="GO:0008270">
    <property type="term" value="F:zinc ion binding"/>
    <property type="evidence" value="ECO:0007669"/>
    <property type="project" value="UniProtKB-KW"/>
</dbReference>
<keyword evidence="4" id="KW-1185">Reference proteome</keyword>
<keyword evidence="1" id="KW-0863">Zinc-finger</keyword>
<dbReference type="PROSITE" id="PS00028">
    <property type="entry name" value="ZINC_FINGER_C2H2_1"/>
    <property type="match status" value="1"/>
</dbReference>
<keyword evidence="1" id="KW-0479">Metal-binding</keyword>
<evidence type="ECO:0000313" key="4">
    <source>
        <dbReference type="Proteomes" id="UP000799302"/>
    </source>
</evidence>
<proteinExistence type="predicted"/>